<gene>
    <name evidence="1" type="ORF">ICJ83_05275</name>
</gene>
<protein>
    <submittedName>
        <fullName evidence="1">BNR repeat-containing protein</fullName>
    </submittedName>
</protein>
<organism evidence="1 2">
    <name type="scientific">Aestuariibaculum sediminum</name>
    <dbReference type="NCBI Taxonomy" id="2770637"/>
    <lineage>
        <taxon>Bacteria</taxon>
        <taxon>Pseudomonadati</taxon>
        <taxon>Bacteroidota</taxon>
        <taxon>Flavobacteriia</taxon>
        <taxon>Flavobacteriales</taxon>
        <taxon>Flavobacteriaceae</taxon>
    </lineage>
</organism>
<evidence type="ECO:0000313" key="1">
    <source>
        <dbReference type="EMBL" id="MBD0831539.1"/>
    </source>
</evidence>
<reference evidence="1 2" key="1">
    <citation type="submission" date="2020-09" db="EMBL/GenBank/DDBJ databases">
        <title>TT11 complete genome.</title>
        <authorList>
            <person name="Wu Z."/>
        </authorList>
    </citation>
    <scope>NUCLEOTIDE SEQUENCE [LARGE SCALE GENOMIC DNA]</scope>
    <source>
        <strain evidence="1 2">TT11</strain>
    </source>
</reference>
<accession>A0A8J6UBW7</accession>
<name>A0A8J6UBW7_9FLAO</name>
<dbReference type="Proteomes" id="UP000600588">
    <property type="component" value="Unassembled WGS sequence"/>
</dbReference>
<dbReference type="Pfam" id="PF15892">
    <property type="entry name" value="BNR_4"/>
    <property type="match status" value="1"/>
</dbReference>
<dbReference type="SUPFAM" id="SSF50939">
    <property type="entry name" value="Sialidases"/>
    <property type="match status" value="1"/>
</dbReference>
<dbReference type="EMBL" id="JACVXB010000002">
    <property type="protein sequence ID" value="MBD0831539.1"/>
    <property type="molecule type" value="Genomic_DNA"/>
</dbReference>
<dbReference type="AlphaFoldDB" id="A0A8J6UBW7"/>
<dbReference type="InterPro" id="IPR036278">
    <property type="entry name" value="Sialidase_sf"/>
</dbReference>
<keyword evidence="2" id="KW-1185">Reference proteome</keyword>
<proteinExistence type="predicted"/>
<dbReference type="Gene3D" id="2.120.10.10">
    <property type="match status" value="1"/>
</dbReference>
<evidence type="ECO:0000313" key="2">
    <source>
        <dbReference type="Proteomes" id="UP000600588"/>
    </source>
</evidence>
<comment type="caution">
    <text evidence="1">The sequence shown here is derived from an EMBL/GenBank/DDBJ whole genome shotgun (WGS) entry which is preliminary data.</text>
</comment>
<sequence>MHGIILVCLNLVLFELGAQNVTSTYVGEGWSKNSVNTVKFRKNAITTHNGYQFTAFYDPESYLVLAKRRLKSSKWLINKTPYRGLAKDAHNSISIAIDGNGFLHVSWDHHNTKLRYAVSKEPYGLVLGNEQEMTGKQEEKVTYPEFYNLSNGNLMFFYRSGESGRGNLVINSYNLANQTWEQIQSNLIDGENKRSAYWQAHVDAKGIIHLSWVWRETWNVETNHDLCYARSRDGGKTWEKSNADIYELPITKSTAEYALKISQNSNLINQTSITTDENGNPFIVSYWNKNNVPQYQLAYLKDSIWQNVNTGFRSESFVLGGGGTKHIPISRPDILIGNEFVAILFRDASLDNKVSMAYTKNIENKRPWSVIHLTNDSVGQWEPNFDLALWHSKKQLHIFLQNVTQIDSEGIADSDASEVKILEVRNLNKLLKS</sequence>